<proteinExistence type="inferred from homology"/>
<dbReference type="Gene3D" id="3.30.559.70">
    <property type="entry name" value="Choline/Carnitine o-acyltransferase, domain 2"/>
    <property type="match status" value="1"/>
</dbReference>
<comment type="similarity">
    <text evidence="1">Belongs to the carnitine/choline acetyltransferase family.</text>
</comment>
<dbReference type="PANTHER" id="PTHR22589:SF29">
    <property type="entry name" value="MITOCHONDRIAL CARNITINE O-ACETYLTRANSFERASE-RELATED"/>
    <property type="match status" value="1"/>
</dbReference>
<keyword evidence="2" id="KW-0808">Transferase</keyword>
<dbReference type="Pfam" id="PF00755">
    <property type="entry name" value="Carn_acyltransf"/>
    <property type="match status" value="1"/>
</dbReference>
<evidence type="ECO:0000256" key="3">
    <source>
        <dbReference type="ARBA" id="ARBA00023315"/>
    </source>
</evidence>
<dbReference type="PANTHER" id="PTHR22589">
    <property type="entry name" value="CARNITINE O-ACYLTRANSFERASE"/>
    <property type="match status" value="1"/>
</dbReference>
<accession>A0ABR4NWA8</accession>
<dbReference type="InterPro" id="IPR023213">
    <property type="entry name" value="CAT-like_dom_sf"/>
</dbReference>
<sequence length="644" mass="74989">MTVENEEVFQLQRLPIPSLEDTLQRFIERVEPVLNEKEARRIRTIVYSEENIRLMKQLHSQLIDYDKWLATFQPQSSYIEQFWYDSYLMYDSPLVLNVNPFFELENDPTLDYNQRGGVFQEHTLQIQRASRIISSTIKFINQIRTGTLKPDTVKNGQSLSMDQYQRLFGSSRIPPKPKQLSCHLQTDSTSHHMVVMYKGSIYWFDVLDNYNRPIFNSADEIEWNLYSIIMDREKLDKTEANKNFLEMGILTTESRRTWANIRQHIYEQPITQNWQNLKVIDSALFVLCLDDYVSDHKDPSYLLKLFLTGTSTMGDIYEMDEWLHVPRSLQRGTCINRWFDKLQIIVTKCGKAGINFEHTGVDGHTVLRLANEIYTDSITSFAKKVRNNSQPIPQTTKQNLITIPRKVEWIKDEYLSKAVHFAEVKCTDLISQYEIECLQFLEYGSTRIKSQFQCSPDAFVQQILQVAYYSLYRKFDMTYEPAMTKTYLNGRTEAIRPVTRQCIEFVKSVFNNDVSDKQRIALLRSACSEHARITRECSFGQGQDRHLYALQCICKTNSIPEPAMFHSTAWKKLNNNTLSTSNCGSPALKWFGFGPVEQNGFGIGYIIKDTGIAITVSSKHRQTKRYVTMIEKALQEINAMFNTK</sequence>
<dbReference type="SUPFAM" id="SSF52777">
    <property type="entry name" value="CoA-dependent acyltransferases"/>
    <property type="match status" value="2"/>
</dbReference>
<name>A0ABR4NWA8_9SACH</name>
<evidence type="ECO:0000313" key="5">
    <source>
        <dbReference type="EMBL" id="KAL3233009.1"/>
    </source>
</evidence>
<dbReference type="InterPro" id="IPR042231">
    <property type="entry name" value="Cho/carn_acyl_trans_2"/>
</dbReference>
<evidence type="ECO:0000313" key="6">
    <source>
        <dbReference type="Proteomes" id="UP001623330"/>
    </source>
</evidence>
<dbReference type="EMBL" id="JBEVYD010000005">
    <property type="protein sequence ID" value="KAL3233009.1"/>
    <property type="molecule type" value="Genomic_DNA"/>
</dbReference>
<organism evidence="5 6">
    <name type="scientific">Nakaseomyces bracarensis</name>
    <dbReference type="NCBI Taxonomy" id="273131"/>
    <lineage>
        <taxon>Eukaryota</taxon>
        <taxon>Fungi</taxon>
        <taxon>Dikarya</taxon>
        <taxon>Ascomycota</taxon>
        <taxon>Saccharomycotina</taxon>
        <taxon>Saccharomycetes</taxon>
        <taxon>Saccharomycetales</taxon>
        <taxon>Saccharomycetaceae</taxon>
        <taxon>Nakaseomyces</taxon>
    </lineage>
</organism>
<dbReference type="InterPro" id="IPR000542">
    <property type="entry name" value="Carn_acyl_trans"/>
</dbReference>
<reference evidence="5 6" key="1">
    <citation type="submission" date="2024-05" db="EMBL/GenBank/DDBJ databases">
        <title>Long read based assembly of the Candida bracarensis genome reveals expanded adhesin content.</title>
        <authorList>
            <person name="Marcet-Houben M."/>
            <person name="Ksiezopolska E."/>
            <person name="Gabaldon T."/>
        </authorList>
    </citation>
    <scope>NUCLEOTIDE SEQUENCE [LARGE SCALE GENOMIC DNA]</scope>
    <source>
        <strain evidence="5 6">CBM6</strain>
    </source>
</reference>
<dbReference type="Gene3D" id="3.30.559.10">
    <property type="entry name" value="Chloramphenicol acetyltransferase-like domain"/>
    <property type="match status" value="1"/>
</dbReference>
<keyword evidence="3" id="KW-0012">Acyltransferase</keyword>
<dbReference type="Proteomes" id="UP001623330">
    <property type="component" value="Unassembled WGS sequence"/>
</dbReference>
<evidence type="ECO:0000256" key="2">
    <source>
        <dbReference type="ARBA" id="ARBA00022679"/>
    </source>
</evidence>
<protein>
    <submittedName>
        <fullName evidence="5">Mitochondrial carnitine O-acetyltransferase</fullName>
    </submittedName>
</protein>
<feature type="domain" description="Choline/carnitine acyltransferase" evidence="4">
    <location>
        <begin position="14"/>
        <end position="631"/>
    </location>
</feature>
<keyword evidence="6" id="KW-1185">Reference proteome</keyword>
<evidence type="ECO:0000259" key="4">
    <source>
        <dbReference type="Pfam" id="PF00755"/>
    </source>
</evidence>
<dbReference type="InterPro" id="IPR039551">
    <property type="entry name" value="Cho/carn_acyl_trans"/>
</dbReference>
<evidence type="ECO:0000256" key="1">
    <source>
        <dbReference type="ARBA" id="ARBA00005232"/>
    </source>
</evidence>
<comment type="caution">
    <text evidence="5">The sequence shown here is derived from an EMBL/GenBank/DDBJ whole genome shotgun (WGS) entry which is preliminary data.</text>
</comment>
<gene>
    <name evidence="5" type="ORF">RNJ44_04925</name>
</gene>